<accession>A0ACB9HM80</accession>
<comment type="caution">
    <text evidence="1">The sequence shown here is derived from an EMBL/GenBank/DDBJ whole genome shotgun (WGS) entry which is preliminary data.</text>
</comment>
<evidence type="ECO:0000313" key="1">
    <source>
        <dbReference type="EMBL" id="KAI3796834.1"/>
    </source>
</evidence>
<evidence type="ECO:0000313" key="2">
    <source>
        <dbReference type="Proteomes" id="UP001056120"/>
    </source>
</evidence>
<organism evidence="1 2">
    <name type="scientific">Smallanthus sonchifolius</name>
    <dbReference type="NCBI Taxonomy" id="185202"/>
    <lineage>
        <taxon>Eukaryota</taxon>
        <taxon>Viridiplantae</taxon>
        <taxon>Streptophyta</taxon>
        <taxon>Embryophyta</taxon>
        <taxon>Tracheophyta</taxon>
        <taxon>Spermatophyta</taxon>
        <taxon>Magnoliopsida</taxon>
        <taxon>eudicotyledons</taxon>
        <taxon>Gunneridae</taxon>
        <taxon>Pentapetalae</taxon>
        <taxon>asterids</taxon>
        <taxon>campanulids</taxon>
        <taxon>Asterales</taxon>
        <taxon>Asteraceae</taxon>
        <taxon>Asteroideae</taxon>
        <taxon>Heliantheae alliance</taxon>
        <taxon>Millerieae</taxon>
        <taxon>Smallanthus</taxon>
    </lineage>
</organism>
<reference evidence="2" key="1">
    <citation type="journal article" date="2022" name="Mol. Ecol. Resour.">
        <title>The genomes of chicory, endive, great burdock and yacon provide insights into Asteraceae palaeo-polyploidization history and plant inulin production.</title>
        <authorList>
            <person name="Fan W."/>
            <person name="Wang S."/>
            <person name="Wang H."/>
            <person name="Wang A."/>
            <person name="Jiang F."/>
            <person name="Liu H."/>
            <person name="Zhao H."/>
            <person name="Xu D."/>
            <person name="Zhang Y."/>
        </authorList>
    </citation>
    <scope>NUCLEOTIDE SEQUENCE [LARGE SCALE GENOMIC DNA]</scope>
    <source>
        <strain evidence="2">cv. Yunnan</strain>
    </source>
</reference>
<dbReference type="Proteomes" id="UP001056120">
    <property type="component" value="Linkage Group LG12"/>
</dbReference>
<gene>
    <name evidence="1" type="ORF">L1987_39520</name>
</gene>
<protein>
    <submittedName>
        <fullName evidence="1">Uncharacterized protein</fullName>
    </submittedName>
</protein>
<reference evidence="1 2" key="2">
    <citation type="journal article" date="2022" name="Mol. Ecol. Resour.">
        <title>The genomes of chicory, endive, great burdock and yacon provide insights into Asteraceae paleo-polyploidization history and plant inulin production.</title>
        <authorList>
            <person name="Fan W."/>
            <person name="Wang S."/>
            <person name="Wang H."/>
            <person name="Wang A."/>
            <person name="Jiang F."/>
            <person name="Liu H."/>
            <person name="Zhao H."/>
            <person name="Xu D."/>
            <person name="Zhang Y."/>
        </authorList>
    </citation>
    <scope>NUCLEOTIDE SEQUENCE [LARGE SCALE GENOMIC DNA]</scope>
    <source>
        <strain evidence="2">cv. Yunnan</strain>
        <tissue evidence="1">Leaves</tissue>
    </source>
</reference>
<proteinExistence type="predicted"/>
<keyword evidence="2" id="KW-1185">Reference proteome</keyword>
<name>A0ACB9HM80_9ASTR</name>
<sequence>MCLVSLSSLVSDRGLGFYSDSIVPKFIEVTFFPLLILASMRRRLDNSLLIAEEKRSLGKLPLVGLMRCPG</sequence>
<dbReference type="EMBL" id="CM042029">
    <property type="protein sequence ID" value="KAI3796834.1"/>
    <property type="molecule type" value="Genomic_DNA"/>
</dbReference>